<sequence length="275" mass="30858">MQFVRKQRHGPRVITPRQLSAYERSCRAKREKLPLLAPLIAEAQLPAEEEMARRQAGDIVWEQSARDAHAAKWREVRTRLFALPDHARAAVLARYNSSRWFPRNPGLLASLIWDTLKGVAVPASTLVPMPAAERLSAVAALNDRARAGDTNTRCRRAYSPGAMAFLAPGFVPDEEYERPQVYLHVSRGRWCLLWDGVADFVGFTHNIDPSGERRCGVFSALGTPFRFEVFYLSHQDDGDAVAPWNSDLSRRVVWVGCADEIADLSQATFESGWTP</sequence>
<organism evidence="1">
    <name type="scientific">viral metagenome</name>
    <dbReference type="NCBI Taxonomy" id="1070528"/>
    <lineage>
        <taxon>unclassified sequences</taxon>
        <taxon>metagenomes</taxon>
        <taxon>organismal metagenomes</taxon>
    </lineage>
</organism>
<evidence type="ECO:0000313" key="1">
    <source>
        <dbReference type="EMBL" id="QJA48485.1"/>
    </source>
</evidence>
<gene>
    <name evidence="1" type="ORF">TM448A00967_0014</name>
</gene>
<dbReference type="AlphaFoldDB" id="A0A6H1ZMI9"/>
<protein>
    <submittedName>
        <fullName evidence="1">Uncharacterized protein</fullName>
    </submittedName>
</protein>
<reference evidence="1" key="1">
    <citation type="submission" date="2020-03" db="EMBL/GenBank/DDBJ databases">
        <title>The deep terrestrial virosphere.</title>
        <authorList>
            <person name="Holmfeldt K."/>
            <person name="Nilsson E."/>
            <person name="Simone D."/>
            <person name="Lopez-Fernandez M."/>
            <person name="Wu X."/>
            <person name="de Brujin I."/>
            <person name="Lundin D."/>
            <person name="Andersson A."/>
            <person name="Bertilsson S."/>
            <person name="Dopson M."/>
        </authorList>
    </citation>
    <scope>NUCLEOTIDE SEQUENCE</scope>
    <source>
        <strain evidence="1">TM448A00967</strain>
    </source>
</reference>
<name>A0A6H1ZMI9_9ZZZZ</name>
<dbReference type="EMBL" id="MT144086">
    <property type="protein sequence ID" value="QJA48485.1"/>
    <property type="molecule type" value="Genomic_DNA"/>
</dbReference>
<accession>A0A6H1ZMI9</accession>
<proteinExistence type="predicted"/>